<evidence type="ECO:0000256" key="3">
    <source>
        <dbReference type="ARBA" id="ARBA00022884"/>
    </source>
</evidence>
<proteinExistence type="inferred from homology"/>
<sequence>MIKLIVGLGNPGKEHLAHRHNVGFWFVDQLAKKLSLEFGSQSKFFGETAETLVGTKKVRLLKPQTFMNCSGKSIQALAAYFGINANEIVVIHDELDLGPGNIKIKLGGGHGGHNGLRDAIKSLDTQDFYRLRVGIGHPGAKDEVVNFVLSPPTKKELVLIGGSIDEAIGVIELLVEGEIETAMKNLHTN</sequence>
<gene>
    <name evidence="4" type="ORF">METZ01_LOCUS1216</name>
</gene>
<dbReference type="Pfam" id="PF01195">
    <property type="entry name" value="Pept_tRNA_hydro"/>
    <property type="match status" value="1"/>
</dbReference>
<keyword evidence="3" id="KW-0694">RNA-binding</keyword>
<dbReference type="FunFam" id="3.40.50.1470:FF:000001">
    <property type="entry name" value="Peptidyl-tRNA hydrolase"/>
    <property type="match status" value="1"/>
</dbReference>
<dbReference type="CDD" id="cd00462">
    <property type="entry name" value="PTH"/>
    <property type="match status" value="1"/>
</dbReference>
<dbReference type="GO" id="GO:0000049">
    <property type="term" value="F:tRNA binding"/>
    <property type="evidence" value="ECO:0007669"/>
    <property type="project" value="UniProtKB-KW"/>
</dbReference>
<evidence type="ECO:0000256" key="1">
    <source>
        <dbReference type="ARBA" id="ARBA00022555"/>
    </source>
</evidence>
<dbReference type="InterPro" id="IPR036416">
    <property type="entry name" value="Pept_tRNA_hydro_sf"/>
</dbReference>
<keyword evidence="1" id="KW-0820">tRNA-binding</keyword>
<organism evidence="4">
    <name type="scientific">marine metagenome</name>
    <dbReference type="NCBI Taxonomy" id="408172"/>
    <lineage>
        <taxon>unclassified sequences</taxon>
        <taxon>metagenomes</taxon>
        <taxon>ecological metagenomes</taxon>
    </lineage>
</organism>
<evidence type="ECO:0000256" key="2">
    <source>
        <dbReference type="ARBA" id="ARBA00022801"/>
    </source>
</evidence>
<dbReference type="InterPro" id="IPR001328">
    <property type="entry name" value="Pept_tRNA_hydro"/>
</dbReference>
<dbReference type="GO" id="GO:0004045">
    <property type="term" value="F:peptidyl-tRNA hydrolase activity"/>
    <property type="evidence" value="ECO:0007669"/>
    <property type="project" value="InterPro"/>
</dbReference>
<dbReference type="HAMAP" id="MF_00083">
    <property type="entry name" value="Pept_tRNA_hydro_bact"/>
    <property type="match status" value="1"/>
</dbReference>
<dbReference type="NCBIfam" id="TIGR00447">
    <property type="entry name" value="pth"/>
    <property type="match status" value="1"/>
</dbReference>
<name>A0A381N197_9ZZZZ</name>
<dbReference type="AlphaFoldDB" id="A0A381N197"/>
<dbReference type="Gene3D" id="3.40.50.1470">
    <property type="entry name" value="Peptidyl-tRNA hydrolase"/>
    <property type="match status" value="1"/>
</dbReference>
<keyword evidence="2" id="KW-0378">Hydrolase</keyword>
<dbReference type="EMBL" id="UINC01000065">
    <property type="protein sequence ID" value="SUZ48362.1"/>
    <property type="molecule type" value="Genomic_DNA"/>
</dbReference>
<accession>A0A381N197</accession>
<dbReference type="PANTHER" id="PTHR17224">
    <property type="entry name" value="PEPTIDYL-TRNA HYDROLASE"/>
    <property type="match status" value="1"/>
</dbReference>
<protein>
    <recommendedName>
        <fullName evidence="5">Peptidyl-tRNA hydrolase</fullName>
    </recommendedName>
</protein>
<dbReference type="SUPFAM" id="SSF53178">
    <property type="entry name" value="Peptidyl-tRNA hydrolase-like"/>
    <property type="match status" value="1"/>
</dbReference>
<dbReference type="PANTHER" id="PTHR17224:SF1">
    <property type="entry name" value="PEPTIDYL-TRNA HYDROLASE"/>
    <property type="match status" value="1"/>
</dbReference>
<evidence type="ECO:0008006" key="5">
    <source>
        <dbReference type="Google" id="ProtNLM"/>
    </source>
</evidence>
<evidence type="ECO:0000313" key="4">
    <source>
        <dbReference type="EMBL" id="SUZ48362.1"/>
    </source>
</evidence>
<reference evidence="4" key="1">
    <citation type="submission" date="2018-05" db="EMBL/GenBank/DDBJ databases">
        <authorList>
            <person name="Lanie J.A."/>
            <person name="Ng W.-L."/>
            <person name="Kazmierczak K.M."/>
            <person name="Andrzejewski T.M."/>
            <person name="Davidsen T.M."/>
            <person name="Wayne K.J."/>
            <person name="Tettelin H."/>
            <person name="Glass J.I."/>
            <person name="Rusch D."/>
            <person name="Podicherti R."/>
            <person name="Tsui H.-C.T."/>
            <person name="Winkler M.E."/>
        </authorList>
    </citation>
    <scope>NUCLEOTIDE SEQUENCE</scope>
</reference>